<keyword evidence="5" id="KW-0963">Cytoplasm</keyword>
<proteinExistence type="inferred from homology"/>
<evidence type="ECO:0000259" key="6">
    <source>
        <dbReference type="SMART" id="SM00859"/>
    </source>
</evidence>
<dbReference type="SMART" id="SM00859">
    <property type="entry name" value="Semialdhyde_dh"/>
    <property type="match status" value="1"/>
</dbReference>
<dbReference type="UniPathway" id="UPA00068">
    <property type="reaction ID" value="UER00108"/>
</dbReference>
<dbReference type="PANTHER" id="PTHR32338">
    <property type="entry name" value="N-ACETYL-GAMMA-GLUTAMYL-PHOSPHATE REDUCTASE, CHLOROPLASTIC-RELATED-RELATED"/>
    <property type="match status" value="1"/>
</dbReference>
<dbReference type="InterPro" id="IPR050085">
    <property type="entry name" value="AGPR"/>
</dbReference>
<dbReference type="CDD" id="cd17895">
    <property type="entry name" value="AGPR_1_N"/>
    <property type="match status" value="1"/>
</dbReference>
<dbReference type="GO" id="GO:0006526">
    <property type="term" value="P:L-arginine biosynthetic process"/>
    <property type="evidence" value="ECO:0007669"/>
    <property type="project" value="UniProtKB-UniRule"/>
</dbReference>
<evidence type="ECO:0000256" key="2">
    <source>
        <dbReference type="ARBA" id="ARBA00022605"/>
    </source>
</evidence>
<dbReference type="SUPFAM" id="SSF51735">
    <property type="entry name" value="NAD(P)-binding Rossmann-fold domains"/>
    <property type="match status" value="1"/>
</dbReference>
<dbReference type="AlphaFoldDB" id="A0A2M8NZ68"/>
<dbReference type="HAMAP" id="MF_00150">
    <property type="entry name" value="ArgC_type1"/>
    <property type="match status" value="1"/>
</dbReference>
<comment type="similarity">
    <text evidence="5">Belongs to the NAGSA dehydrogenase family. Type 1 subfamily.</text>
</comment>
<comment type="caution">
    <text evidence="7">The sequence shown here is derived from an EMBL/GenBank/DDBJ whole genome shotgun (WGS) entry which is preliminary data.</text>
</comment>
<dbReference type="GO" id="GO:0051287">
    <property type="term" value="F:NAD binding"/>
    <property type="evidence" value="ECO:0007669"/>
    <property type="project" value="InterPro"/>
</dbReference>
<dbReference type="CDD" id="cd23934">
    <property type="entry name" value="AGPR_1_C"/>
    <property type="match status" value="1"/>
</dbReference>
<dbReference type="Gene3D" id="3.30.360.10">
    <property type="entry name" value="Dihydrodipicolinate Reductase, domain 2"/>
    <property type="match status" value="1"/>
</dbReference>
<dbReference type="EC" id="1.2.1.38" evidence="5"/>
<dbReference type="GO" id="GO:0070401">
    <property type="term" value="F:NADP+ binding"/>
    <property type="evidence" value="ECO:0007669"/>
    <property type="project" value="InterPro"/>
</dbReference>
<dbReference type="NCBIfam" id="TIGR01850">
    <property type="entry name" value="argC"/>
    <property type="match status" value="1"/>
</dbReference>
<evidence type="ECO:0000313" key="8">
    <source>
        <dbReference type="Proteomes" id="UP000228921"/>
    </source>
</evidence>
<dbReference type="InterPro" id="IPR000534">
    <property type="entry name" value="Semialdehyde_DH_NAD-bd"/>
</dbReference>
<dbReference type="Pfam" id="PF22698">
    <property type="entry name" value="Semialdhyde_dhC_1"/>
    <property type="match status" value="1"/>
</dbReference>
<feature type="active site" evidence="5">
    <location>
        <position position="152"/>
    </location>
</feature>
<sequence length="342" mass="36450">MTHAHLETLPNVTTQTLRVGVFGATGYTGQLLIELLREHPHVNLQFATSERERALEDGTPLIPADSAPLESVDAVFLCLPNGVSGGVAAKAVAAGVRVIDLSADLRLESAALYEQTYKMPHPAPQLLPAPYGLPEITRSALHNAPYIANPGCHVTAVLLALYPLARAGALSSAPIIADTKTGVSGAGREPKPESMFCEVYGDVKPYNIGRVHRHVPEIEQMLGKLQPDCGALIFAPHLVPLDVGLLATVYATLKPEWTLERVYAEYQTVYSAEPLIALHSLGRAARIREAAHRNGAVIGVSAGQGNTLILTCAIDNLRKGASAQALQNFNIMFGLPETTGLL</sequence>
<keyword evidence="1 5" id="KW-0055">Arginine biosynthesis</keyword>
<feature type="domain" description="Semialdehyde dehydrogenase NAD-binding" evidence="6">
    <location>
        <begin position="18"/>
        <end position="144"/>
    </location>
</feature>
<dbReference type="InterPro" id="IPR058924">
    <property type="entry name" value="AGPR_dimerisation_dom"/>
</dbReference>
<keyword evidence="4 5" id="KW-0560">Oxidoreductase</keyword>
<protein>
    <recommendedName>
        <fullName evidence="5">N-acetyl-gamma-glutamyl-phosphate reductase</fullName>
        <shortName evidence="5">AGPR</shortName>
        <ecNumber evidence="5">1.2.1.38</ecNumber>
    </recommendedName>
    <alternativeName>
        <fullName evidence="5">N-acetyl-glutamate semialdehyde dehydrogenase</fullName>
        <shortName evidence="5">NAGSA dehydrogenase</shortName>
    </alternativeName>
</protein>
<reference evidence="7 8" key="1">
    <citation type="submission" date="2017-11" db="EMBL/GenBank/DDBJ databases">
        <title>Evolution of Phototrophy in the Chloroflexi Phylum Driven by Horizontal Gene Transfer.</title>
        <authorList>
            <person name="Ward L.M."/>
            <person name="Hemp J."/>
            <person name="Shih P.M."/>
            <person name="Mcglynn S.E."/>
            <person name="Fischer W."/>
        </authorList>
    </citation>
    <scope>NUCLEOTIDE SEQUENCE [LARGE SCALE GENOMIC DNA]</scope>
    <source>
        <strain evidence="7">CP2_2F</strain>
    </source>
</reference>
<dbReference type="GO" id="GO:0003942">
    <property type="term" value="F:N-acetyl-gamma-glutamyl-phosphate reductase activity"/>
    <property type="evidence" value="ECO:0007669"/>
    <property type="project" value="UniProtKB-UniRule"/>
</dbReference>
<evidence type="ECO:0000256" key="1">
    <source>
        <dbReference type="ARBA" id="ARBA00022571"/>
    </source>
</evidence>
<dbReference type="Proteomes" id="UP000228921">
    <property type="component" value="Unassembled WGS sequence"/>
</dbReference>
<keyword evidence="3 5" id="KW-0521">NADP</keyword>
<dbReference type="InterPro" id="IPR000706">
    <property type="entry name" value="AGPR_type-1"/>
</dbReference>
<evidence type="ECO:0000256" key="5">
    <source>
        <dbReference type="HAMAP-Rule" id="MF_00150"/>
    </source>
</evidence>
<gene>
    <name evidence="5" type="primary">argC</name>
    <name evidence="7" type="ORF">CUN51_07155</name>
</gene>
<dbReference type="Gene3D" id="3.40.50.720">
    <property type="entry name" value="NAD(P)-binding Rossmann-like Domain"/>
    <property type="match status" value="1"/>
</dbReference>
<dbReference type="GO" id="GO:0005737">
    <property type="term" value="C:cytoplasm"/>
    <property type="evidence" value="ECO:0007669"/>
    <property type="project" value="UniProtKB-SubCell"/>
</dbReference>
<name>A0A2M8NZ68_9CHLR</name>
<dbReference type="Pfam" id="PF01118">
    <property type="entry name" value="Semialdhyde_dh"/>
    <property type="match status" value="1"/>
</dbReference>
<evidence type="ECO:0000313" key="7">
    <source>
        <dbReference type="EMBL" id="PJF30579.1"/>
    </source>
</evidence>
<comment type="pathway">
    <text evidence="5">Amino-acid biosynthesis; L-arginine biosynthesis; N(2)-acetyl-L-ornithine from L-glutamate: step 3/4.</text>
</comment>
<comment type="function">
    <text evidence="5">Catalyzes the NADPH-dependent reduction of N-acetyl-5-glutamyl phosphate to yield N-acetyl-L-glutamate 5-semialdehyde.</text>
</comment>
<organism evidence="7 8">
    <name type="scientific">Candidatus Thermofonsia Clade 1 bacterium</name>
    <dbReference type="NCBI Taxonomy" id="2364210"/>
    <lineage>
        <taxon>Bacteria</taxon>
        <taxon>Bacillati</taxon>
        <taxon>Chloroflexota</taxon>
        <taxon>Candidatus Thermofontia</taxon>
        <taxon>Candidatus Thermofonsia Clade 1</taxon>
    </lineage>
</organism>
<accession>A0A2M8NZ68</accession>
<dbReference type="PANTHER" id="PTHR32338:SF10">
    <property type="entry name" value="N-ACETYL-GAMMA-GLUTAMYL-PHOSPHATE REDUCTASE, CHLOROPLASTIC-RELATED"/>
    <property type="match status" value="1"/>
</dbReference>
<dbReference type="InterPro" id="IPR036291">
    <property type="entry name" value="NAD(P)-bd_dom_sf"/>
</dbReference>
<keyword evidence="2 5" id="KW-0028">Amino-acid biosynthesis</keyword>
<evidence type="ECO:0000256" key="3">
    <source>
        <dbReference type="ARBA" id="ARBA00022857"/>
    </source>
</evidence>
<comment type="catalytic activity">
    <reaction evidence="5">
        <text>N-acetyl-L-glutamate 5-semialdehyde + phosphate + NADP(+) = N-acetyl-L-glutamyl 5-phosphate + NADPH + H(+)</text>
        <dbReference type="Rhea" id="RHEA:21588"/>
        <dbReference type="ChEBI" id="CHEBI:15378"/>
        <dbReference type="ChEBI" id="CHEBI:29123"/>
        <dbReference type="ChEBI" id="CHEBI:43474"/>
        <dbReference type="ChEBI" id="CHEBI:57783"/>
        <dbReference type="ChEBI" id="CHEBI:57936"/>
        <dbReference type="ChEBI" id="CHEBI:58349"/>
        <dbReference type="EC" id="1.2.1.38"/>
    </reaction>
</comment>
<comment type="subcellular location">
    <subcellularLocation>
        <location evidence="5">Cytoplasm</location>
    </subcellularLocation>
</comment>
<dbReference type="EMBL" id="PGTK01000008">
    <property type="protein sequence ID" value="PJF30579.1"/>
    <property type="molecule type" value="Genomic_DNA"/>
</dbReference>
<dbReference type="SUPFAM" id="SSF55347">
    <property type="entry name" value="Glyceraldehyde-3-phosphate dehydrogenase-like, C-terminal domain"/>
    <property type="match status" value="1"/>
</dbReference>
<evidence type="ECO:0000256" key="4">
    <source>
        <dbReference type="ARBA" id="ARBA00023002"/>
    </source>
</evidence>